<dbReference type="Pfam" id="PF01261">
    <property type="entry name" value="AP_endonuc_2"/>
    <property type="match status" value="1"/>
</dbReference>
<organism evidence="3 4">
    <name type="scientific">Synechocystis salina LEGE 00031</name>
    <dbReference type="NCBI Taxonomy" id="1828736"/>
    <lineage>
        <taxon>Bacteria</taxon>
        <taxon>Bacillati</taxon>
        <taxon>Cyanobacteriota</taxon>
        <taxon>Cyanophyceae</taxon>
        <taxon>Synechococcales</taxon>
        <taxon>Merismopediaceae</taxon>
        <taxon>Synechocystis</taxon>
    </lineage>
</organism>
<dbReference type="PANTHER" id="PTHR43489:SF7">
    <property type="entry name" value="3-DEHYDRO-D-GULOSIDE 4-EPIMERASE-RELATED"/>
    <property type="match status" value="1"/>
</dbReference>
<dbReference type="Proteomes" id="UP000658720">
    <property type="component" value="Unassembled WGS sequence"/>
</dbReference>
<dbReference type="EMBL" id="JADEVV010000008">
    <property type="protein sequence ID" value="MBE9253058.1"/>
    <property type="molecule type" value="Genomic_DNA"/>
</dbReference>
<dbReference type="InterPro" id="IPR013022">
    <property type="entry name" value="Xyl_isomerase-like_TIM-brl"/>
</dbReference>
<dbReference type="SUPFAM" id="SSF51658">
    <property type="entry name" value="Xylose isomerase-like"/>
    <property type="match status" value="1"/>
</dbReference>
<evidence type="ECO:0000313" key="4">
    <source>
        <dbReference type="Proteomes" id="UP000658720"/>
    </source>
</evidence>
<dbReference type="RefSeq" id="WP_194019008.1">
    <property type="nucleotide sequence ID" value="NZ_JADEVV010000008.1"/>
</dbReference>
<proteinExistence type="predicted"/>
<dbReference type="InterPro" id="IPR036237">
    <property type="entry name" value="Xyl_isomerase-like_sf"/>
</dbReference>
<dbReference type="PANTHER" id="PTHR43489">
    <property type="entry name" value="ISOMERASE"/>
    <property type="match status" value="1"/>
</dbReference>
<protein>
    <submittedName>
        <fullName evidence="3">Sugar phosphate isomerase/epimerase</fullName>
    </submittedName>
</protein>
<reference evidence="3 4" key="1">
    <citation type="submission" date="2020-10" db="EMBL/GenBank/DDBJ databases">
        <authorList>
            <person name="Castelo-Branco R."/>
            <person name="Eusebio N."/>
            <person name="Adriana R."/>
            <person name="Vieira A."/>
            <person name="Brugerolle De Fraissinette N."/>
            <person name="Rezende De Castro R."/>
            <person name="Schneider M.P."/>
            <person name="Vasconcelos V."/>
            <person name="Leao P.N."/>
        </authorList>
    </citation>
    <scope>NUCLEOTIDE SEQUENCE [LARGE SCALE GENOMIC DNA]</scope>
    <source>
        <strain evidence="3 4">LEGE 00031</strain>
    </source>
</reference>
<feature type="domain" description="Xylose isomerase-like TIM barrel" evidence="2">
    <location>
        <begin position="28"/>
        <end position="282"/>
    </location>
</feature>
<keyword evidence="1 3" id="KW-0413">Isomerase</keyword>
<evidence type="ECO:0000313" key="3">
    <source>
        <dbReference type="EMBL" id="MBE9253058.1"/>
    </source>
</evidence>
<name>A0ABR9VRD9_9SYNC</name>
<dbReference type="InterPro" id="IPR050417">
    <property type="entry name" value="Sugar_Epim/Isomerase"/>
</dbReference>
<gene>
    <name evidence="3" type="ORF">IQ217_04110</name>
</gene>
<dbReference type="GO" id="GO:0016853">
    <property type="term" value="F:isomerase activity"/>
    <property type="evidence" value="ECO:0007669"/>
    <property type="project" value="UniProtKB-KW"/>
</dbReference>
<evidence type="ECO:0000259" key="2">
    <source>
        <dbReference type="Pfam" id="PF01261"/>
    </source>
</evidence>
<dbReference type="Gene3D" id="3.20.20.150">
    <property type="entry name" value="Divalent-metal-dependent TIM barrel enzymes"/>
    <property type="match status" value="1"/>
</dbReference>
<sequence>MIAPPPIKFGVHTFIWKKEFLGQEEYIFRDAKVWQFDGVEIASHFFDQIDPGRLKDFAHQSGLELTFCTSLPQGLSLTSEDETCWRDSIAYLQRAIVFCQQCGITQLSGPFPHPVGYLSGEPLQKKEAIRMQDAFKLVAETLVKTDLKLAIEPLNRFQGYALNTVEQGLALLDAVNCDQLGLLLDLFHMNIEEKDVLQAFRRAGNKCFHIHACAKDRGTPGSDSFAWSDWFKVLQEINYQGWVTIESFNFEDQELASGARLWRPLAPTSADIARDGVKFLRQTYQNQ</sequence>
<keyword evidence="4" id="KW-1185">Reference proteome</keyword>
<evidence type="ECO:0000256" key="1">
    <source>
        <dbReference type="ARBA" id="ARBA00023235"/>
    </source>
</evidence>
<comment type="caution">
    <text evidence="3">The sequence shown here is derived from an EMBL/GenBank/DDBJ whole genome shotgun (WGS) entry which is preliminary data.</text>
</comment>
<accession>A0ABR9VRD9</accession>